<evidence type="ECO:0000256" key="9">
    <source>
        <dbReference type="ARBA" id="ARBA00048721"/>
    </source>
</evidence>
<evidence type="ECO:0000313" key="13">
    <source>
        <dbReference type="Proteomes" id="UP000182471"/>
    </source>
</evidence>
<dbReference type="UniPathway" id="UPA00253">
    <property type="reaction ID" value="UER00332"/>
</dbReference>
<name>A0A1H9QRB2_9FIRM</name>
<comment type="catalytic activity">
    <reaction evidence="9 10">
        <text>nicotinate beta-D-ribonucleotide + ATP + H(+) = deamido-NAD(+) + diphosphate</text>
        <dbReference type="Rhea" id="RHEA:22860"/>
        <dbReference type="ChEBI" id="CHEBI:15378"/>
        <dbReference type="ChEBI" id="CHEBI:30616"/>
        <dbReference type="ChEBI" id="CHEBI:33019"/>
        <dbReference type="ChEBI" id="CHEBI:57502"/>
        <dbReference type="ChEBI" id="CHEBI:58437"/>
        <dbReference type="EC" id="2.7.7.18"/>
    </reaction>
</comment>
<evidence type="ECO:0000256" key="1">
    <source>
        <dbReference type="ARBA" id="ARBA00002324"/>
    </source>
</evidence>
<evidence type="ECO:0000313" key="12">
    <source>
        <dbReference type="EMBL" id="SER62960.1"/>
    </source>
</evidence>
<dbReference type="HAMAP" id="MF_00244">
    <property type="entry name" value="NaMN_adenylyltr"/>
    <property type="match status" value="1"/>
</dbReference>
<dbReference type="SUPFAM" id="SSF52374">
    <property type="entry name" value="Nucleotidylyl transferase"/>
    <property type="match status" value="1"/>
</dbReference>
<dbReference type="CDD" id="cd02165">
    <property type="entry name" value="NMNAT"/>
    <property type="match status" value="1"/>
</dbReference>
<gene>
    <name evidence="10" type="primary">nadD</name>
    <name evidence="12" type="ORF">SAMN02910429_00657</name>
</gene>
<dbReference type="GO" id="GO:0005524">
    <property type="term" value="F:ATP binding"/>
    <property type="evidence" value="ECO:0007669"/>
    <property type="project" value="UniProtKB-KW"/>
</dbReference>
<evidence type="ECO:0000256" key="4">
    <source>
        <dbReference type="ARBA" id="ARBA00022679"/>
    </source>
</evidence>
<evidence type="ECO:0000256" key="2">
    <source>
        <dbReference type="ARBA" id="ARBA00005019"/>
    </source>
</evidence>
<comment type="function">
    <text evidence="1 10">Catalyzes the reversible adenylation of nicotinate mononucleotide (NaMN) to nicotinic acid adenine dinucleotide (NaAD).</text>
</comment>
<dbReference type="EMBL" id="FOGW01000006">
    <property type="protein sequence ID" value="SER62960.1"/>
    <property type="molecule type" value="Genomic_DNA"/>
</dbReference>
<dbReference type="GO" id="GO:0009435">
    <property type="term" value="P:NAD+ biosynthetic process"/>
    <property type="evidence" value="ECO:0007669"/>
    <property type="project" value="UniProtKB-UniRule"/>
</dbReference>
<dbReference type="OrthoDB" id="5295945at2"/>
<dbReference type="Gene3D" id="3.40.50.620">
    <property type="entry name" value="HUPs"/>
    <property type="match status" value="1"/>
</dbReference>
<dbReference type="EC" id="2.7.7.18" evidence="10"/>
<keyword evidence="5 10" id="KW-0548">Nucleotidyltransferase</keyword>
<comment type="similarity">
    <text evidence="10">Belongs to the NadD family.</text>
</comment>
<accession>A0A1H9QRB2</accession>
<keyword evidence="7 10" id="KW-0067">ATP-binding</keyword>
<dbReference type="NCBIfam" id="NF000840">
    <property type="entry name" value="PRK00071.1-3"/>
    <property type="match status" value="1"/>
</dbReference>
<sequence length="200" mass="23195">MKIGILGGSFNPIHNGHIYMAEMAKKKCDLDVVFIVPAGHSPNKDERKMLTGLNRSTMCKFAVECINGVETSDVEVLSDSKSYTYITIKKFHEKYNNDELYFIMGADSIDYFEEWKNPDIIAKYANIIVINRGEYTDEYIEQKVEYLNSIFPVNVLKVDCPKIDISSTAIRELFMNKKYDEAKKYLNDKVFEYIIDKDLY</sequence>
<keyword evidence="13" id="KW-1185">Reference proteome</keyword>
<dbReference type="InterPro" id="IPR004821">
    <property type="entry name" value="Cyt_trans-like"/>
</dbReference>
<protein>
    <recommendedName>
        <fullName evidence="10">Probable nicotinate-nucleotide adenylyltransferase</fullName>
        <ecNumber evidence="10">2.7.7.18</ecNumber>
    </recommendedName>
    <alternativeName>
        <fullName evidence="10">Deamido-NAD(+) diphosphorylase</fullName>
    </alternativeName>
    <alternativeName>
        <fullName evidence="10">Deamido-NAD(+) pyrophosphorylase</fullName>
    </alternativeName>
    <alternativeName>
        <fullName evidence="10">Nicotinate mononucleotide adenylyltransferase</fullName>
        <shortName evidence="10">NaMN adenylyltransferase</shortName>
    </alternativeName>
</protein>
<keyword evidence="4 10" id="KW-0808">Transferase</keyword>
<keyword evidence="8 10" id="KW-0520">NAD</keyword>
<comment type="pathway">
    <text evidence="2 10">Cofactor biosynthesis; NAD(+) biosynthesis; deamido-NAD(+) from nicotinate D-ribonucleotide: step 1/1.</text>
</comment>
<evidence type="ECO:0000256" key="8">
    <source>
        <dbReference type="ARBA" id="ARBA00023027"/>
    </source>
</evidence>
<dbReference type="PANTHER" id="PTHR39321">
    <property type="entry name" value="NICOTINATE-NUCLEOTIDE ADENYLYLTRANSFERASE-RELATED"/>
    <property type="match status" value="1"/>
</dbReference>
<dbReference type="Pfam" id="PF01467">
    <property type="entry name" value="CTP_transf_like"/>
    <property type="match status" value="1"/>
</dbReference>
<evidence type="ECO:0000256" key="7">
    <source>
        <dbReference type="ARBA" id="ARBA00022840"/>
    </source>
</evidence>
<dbReference type="Proteomes" id="UP000182471">
    <property type="component" value="Unassembled WGS sequence"/>
</dbReference>
<evidence type="ECO:0000259" key="11">
    <source>
        <dbReference type="Pfam" id="PF01467"/>
    </source>
</evidence>
<evidence type="ECO:0000256" key="10">
    <source>
        <dbReference type="HAMAP-Rule" id="MF_00244"/>
    </source>
</evidence>
<keyword evidence="6 10" id="KW-0547">Nucleotide-binding</keyword>
<dbReference type="NCBIfam" id="TIGR00125">
    <property type="entry name" value="cyt_tran_rel"/>
    <property type="match status" value="1"/>
</dbReference>
<dbReference type="GO" id="GO:0004515">
    <property type="term" value="F:nicotinate-nucleotide adenylyltransferase activity"/>
    <property type="evidence" value="ECO:0007669"/>
    <property type="project" value="UniProtKB-UniRule"/>
</dbReference>
<organism evidence="12 13">
    <name type="scientific">Lachnobacterium bovis</name>
    <dbReference type="NCBI Taxonomy" id="140626"/>
    <lineage>
        <taxon>Bacteria</taxon>
        <taxon>Bacillati</taxon>
        <taxon>Bacillota</taxon>
        <taxon>Clostridia</taxon>
        <taxon>Lachnospirales</taxon>
        <taxon>Lachnospiraceae</taxon>
        <taxon>Lachnobacterium</taxon>
    </lineage>
</organism>
<keyword evidence="3 10" id="KW-0662">Pyridine nucleotide biosynthesis</keyword>
<feature type="domain" description="Cytidyltransferase-like" evidence="11">
    <location>
        <begin position="5"/>
        <end position="172"/>
    </location>
</feature>
<proteinExistence type="inferred from homology"/>
<dbReference type="InterPro" id="IPR014729">
    <property type="entry name" value="Rossmann-like_a/b/a_fold"/>
</dbReference>
<dbReference type="PANTHER" id="PTHR39321:SF3">
    <property type="entry name" value="PHOSPHOPANTETHEINE ADENYLYLTRANSFERASE"/>
    <property type="match status" value="1"/>
</dbReference>
<dbReference type="NCBIfam" id="TIGR00482">
    <property type="entry name" value="nicotinate (nicotinamide) nucleotide adenylyltransferase"/>
    <property type="match status" value="1"/>
</dbReference>
<reference evidence="13" key="1">
    <citation type="submission" date="2016-10" db="EMBL/GenBank/DDBJ databases">
        <authorList>
            <person name="Varghese N."/>
            <person name="Submissions S."/>
        </authorList>
    </citation>
    <scope>NUCLEOTIDE SEQUENCE [LARGE SCALE GENOMIC DNA]</scope>
    <source>
        <strain evidence="13">S1b</strain>
    </source>
</reference>
<evidence type="ECO:0000256" key="6">
    <source>
        <dbReference type="ARBA" id="ARBA00022741"/>
    </source>
</evidence>
<evidence type="ECO:0000256" key="3">
    <source>
        <dbReference type="ARBA" id="ARBA00022642"/>
    </source>
</evidence>
<dbReference type="InterPro" id="IPR005248">
    <property type="entry name" value="NadD/NMNAT"/>
</dbReference>
<evidence type="ECO:0000256" key="5">
    <source>
        <dbReference type="ARBA" id="ARBA00022695"/>
    </source>
</evidence>
<dbReference type="AlphaFoldDB" id="A0A1H9QRB2"/>
<dbReference type="RefSeq" id="WP_022748128.1">
    <property type="nucleotide sequence ID" value="NZ_FOGW01000006.1"/>
</dbReference>